<accession>A0A285TZ59</accession>
<dbReference type="EMBL" id="OBQC01000001">
    <property type="protein sequence ID" value="SOC34763.1"/>
    <property type="molecule type" value="Genomic_DNA"/>
</dbReference>
<reference evidence="2" key="1">
    <citation type="submission" date="2017-08" db="EMBL/GenBank/DDBJ databases">
        <authorList>
            <person name="Varghese N."/>
            <person name="Submissions S."/>
        </authorList>
    </citation>
    <scope>NUCLEOTIDE SEQUENCE [LARGE SCALE GENOMIC DNA]</scope>
    <source>
        <strain evidence="2">JC23</strain>
    </source>
</reference>
<evidence type="ECO:0000313" key="2">
    <source>
        <dbReference type="Proteomes" id="UP000219252"/>
    </source>
</evidence>
<protein>
    <submittedName>
        <fullName evidence="1">Uncharacterized protein</fullName>
    </submittedName>
</protein>
<keyword evidence="2" id="KW-1185">Reference proteome</keyword>
<name>A0A285TZ59_9BACL</name>
<dbReference type="Proteomes" id="UP000219252">
    <property type="component" value="Unassembled WGS sequence"/>
</dbReference>
<proteinExistence type="predicted"/>
<organism evidence="1 2">
    <name type="scientific">Ureibacillus acetophenoni</name>
    <dbReference type="NCBI Taxonomy" id="614649"/>
    <lineage>
        <taxon>Bacteria</taxon>
        <taxon>Bacillati</taxon>
        <taxon>Bacillota</taxon>
        <taxon>Bacilli</taxon>
        <taxon>Bacillales</taxon>
        <taxon>Caryophanaceae</taxon>
        <taxon>Ureibacillus</taxon>
    </lineage>
</organism>
<gene>
    <name evidence="1" type="ORF">SAMN05877842_10199</name>
</gene>
<sequence>MRRYEITIPQSNIGQLRHSDFQWTFTVYEDLVNECRAQYSSSELYKEFTKIQVDDVLYESVIFDFIQGKLILETNERERNKVLRILKYFTVKISPTSRMIFLNSKKSDGVL</sequence>
<dbReference type="AlphaFoldDB" id="A0A285TZ59"/>
<dbReference type="OrthoDB" id="2736022at2"/>
<evidence type="ECO:0000313" key="1">
    <source>
        <dbReference type="EMBL" id="SOC34763.1"/>
    </source>
</evidence>
<dbReference type="RefSeq" id="WP_097147669.1">
    <property type="nucleotide sequence ID" value="NZ_OBQC01000001.1"/>
</dbReference>